<dbReference type="Proteomes" id="UP000094065">
    <property type="component" value="Unassembled WGS sequence"/>
</dbReference>
<dbReference type="OrthoDB" id="10577211at2759"/>
<sequence length="120" mass="12703">MAPHTSTPIAAQSCARFAPSPVRTLSPPLRTSNESATAPSEASCTTLHMPTPRQPTFPDSLPDPALIRSLPEAEAHVALVQAELAKFPSSFPSSVAMETQMSALRAADYDDDHTFVKAAS</sequence>
<comment type="caution">
    <text evidence="2">The sequence shown here is derived from an EMBL/GenBank/DDBJ whole genome shotgun (WGS) entry which is preliminary data.</text>
</comment>
<organism evidence="2 3">
    <name type="scientific">Cryptococcus amylolentus CBS 6039</name>
    <dbReference type="NCBI Taxonomy" id="1295533"/>
    <lineage>
        <taxon>Eukaryota</taxon>
        <taxon>Fungi</taxon>
        <taxon>Dikarya</taxon>
        <taxon>Basidiomycota</taxon>
        <taxon>Agaricomycotina</taxon>
        <taxon>Tremellomycetes</taxon>
        <taxon>Tremellales</taxon>
        <taxon>Cryptococcaceae</taxon>
        <taxon>Cryptococcus</taxon>
    </lineage>
</organism>
<feature type="compositionally biased region" description="Polar residues" evidence="1">
    <location>
        <begin position="29"/>
        <end position="48"/>
    </location>
</feature>
<evidence type="ECO:0000256" key="1">
    <source>
        <dbReference type="SAM" id="MobiDB-lite"/>
    </source>
</evidence>
<gene>
    <name evidence="2" type="ORF">L202_01225</name>
</gene>
<reference evidence="2 3" key="1">
    <citation type="submission" date="2016-06" db="EMBL/GenBank/DDBJ databases">
        <title>Evolution of pathogenesis and genome organization in the Tremellales.</title>
        <authorList>
            <person name="Cuomo C."/>
            <person name="Litvintseva A."/>
            <person name="Heitman J."/>
            <person name="Chen Y."/>
            <person name="Sun S."/>
            <person name="Springer D."/>
            <person name="Dromer F."/>
            <person name="Young S."/>
            <person name="Zeng Q."/>
            <person name="Chapman S."/>
            <person name="Gujja S."/>
            <person name="Saif S."/>
            <person name="Birren B."/>
        </authorList>
    </citation>
    <scope>NUCLEOTIDE SEQUENCE [LARGE SCALE GENOMIC DNA]</scope>
    <source>
        <strain evidence="2 3">CBS 6039</strain>
    </source>
</reference>
<evidence type="ECO:0000313" key="2">
    <source>
        <dbReference type="EMBL" id="ODN82993.1"/>
    </source>
</evidence>
<name>A0A1E3I2W0_9TREE</name>
<dbReference type="GeneID" id="30152534"/>
<evidence type="ECO:0000313" key="3">
    <source>
        <dbReference type="Proteomes" id="UP000094065"/>
    </source>
</evidence>
<accession>A0A1E3I2W0</accession>
<dbReference type="RefSeq" id="XP_018996993.1">
    <property type="nucleotide sequence ID" value="XM_019134566.1"/>
</dbReference>
<dbReference type="AlphaFoldDB" id="A0A1E3I2W0"/>
<dbReference type="EMBL" id="AWGJ01000002">
    <property type="protein sequence ID" value="ODN82993.1"/>
    <property type="molecule type" value="Genomic_DNA"/>
</dbReference>
<feature type="region of interest" description="Disordered" evidence="1">
    <location>
        <begin position="1"/>
        <end position="65"/>
    </location>
</feature>
<feature type="compositionally biased region" description="Polar residues" evidence="1">
    <location>
        <begin position="1"/>
        <end position="10"/>
    </location>
</feature>
<protein>
    <submittedName>
        <fullName evidence="2">Uncharacterized protein</fullName>
    </submittedName>
</protein>
<keyword evidence="3" id="KW-1185">Reference proteome</keyword>
<proteinExistence type="predicted"/>